<keyword evidence="2" id="KW-1185">Reference proteome</keyword>
<accession>J1HHP7</accession>
<sequence>MLPVSCAGCGRWDVALCSDCRDLLAGEPTVVEHADAAGALDVMAMAAYAGPVRRMVLGWKNGAREDLAASMEELGIRAGRLWARSSSDKTRAAIGSGPL</sequence>
<evidence type="ECO:0008006" key="3">
    <source>
        <dbReference type="Google" id="ProtNLM"/>
    </source>
</evidence>
<evidence type="ECO:0000313" key="2">
    <source>
        <dbReference type="Proteomes" id="UP000002941"/>
    </source>
</evidence>
<dbReference type="EMBL" id="AKFT01000102">
    <property type="protein sequence ID" value="EJF45038.1"/>
    <property type="molecule type" value="Genomic_DNA"/>
</dbReference>
<name>J1HHP7_9ACTO</name>
<feature type="non-terminal residue" evidence="1">
    <location>
        <position position="99"/>
    </location>
</feature>
<dbReference type="AlphaFoldDB" id="J1HHP7"/>
<protein>
    <recommendedName>
        <fullName evidence="3">ComF family protein</fullName>
    </recommendedName>
</protein>
<dbReference type="Proteomes" id="UP000002941">
    <property type="component" value="Unassembled WGS sequence"/>
</dbReference>
<proteinExistence type="predicted"/>
<reference evidence="1 2" key="1">
    <citation type="submission" date="2012-05" db="EMBL/GenBank/DDBJ databases">
        <authorList>
            <person name="Harkins D.M."/>
            <person name="Madupu R."/>
            <person name="Durkin A.S."/>
            <person name="Torralba M."/>
            <person name="Methe B."/>
            <person name="Sutton G.G."/>
            <person name="Nelson K.E."/>
        </authorList>
    </citation>
    <scope>NUCLEOTIDE SEQUENCE [LARGE SCALE GENOMIC DNA]</scope>
    <source>
        <strain evidence="1 2">F0489</strain>
    </source>
</reference>
<organism evidence="1 2">
    <name type="scientific">Actinomyces massiliensis F0489</name>
    <dbReference type="NCBI Taxonomy" id="1125718"/>
    <lineage>
        <taxon>Bacteria</taxon>
        <taxon>Bacillati</taxon>
        <taxon>Actinomycetota</taxon>
        <taxon>Actinomycetes</taxon>
        <taxon>Actinomycetales</taxon>
        <taxon>Actinomycetaceae</taxon>
        <taxon>Actinomyces</taxon>
    </lineage>
</organism>
<comment type="caution">
    <text evidence="1">The sequence shown here is derived from an EMBL/GenBank/DDBJ whole genome shotgun (WGS) entry which is preliminary data.</text>
</comment>
<evidence type="ECO:0000313" key="1">
    <source>
        <dbReference type="EMBL" id="EJF45038.1"/>
    </source>
</evidence>
<gene>
    <name evidence="1" type="ORF">HMPREF1318_2903</name>
</gene>